<sequence length="123" mass="14530">MKECPVCHKPLKEKFTWRGILWAIFCFPCGMFCCFRRRTLRCKTCDFEVIISDGSIPRVARAYKSYNLFKWQFSFRRNFSNSNQSAAVDTQTPETMKDNKLKLRLTILKNLGIKTRFTSCNLH</sequence>
<name>A0A915CYT5_9BILA</name>
<protein>
    <submittedName>
        <fullName evidence="3">Membrane protein BRI3</fullName>
    </submittedName>
</protein>
<keyword evidence="1" id="KW-0472">Membrane</keyword>
<dbReference type="AlphaFoldDB" id="A0A915CYT5"/>
<keyword evidence="1" id="KW-0812">Transmembrane</keyword>
<evidence type="ECO:0000313" key="3">
    <source>
        <dbReference type="WBParaSite" id="jg13710"/>
    </source>
</evidence>
<organism evidence="2 3">
    <name type="scientific">Ditylenchus dipsaci</name>
    <dbReference type="NCBI Taxonomy" id="166011"/>
    <lineage>
        <taxon>Eukaryota</taxon>
        <taxon>Metazoa</taxon>
        <taxon>Ecdysozoa</taxon>
        <taxon>Nematoda</taxon>
        <taxon>Chromadorea</taxon>
        <taxon>Rhabditida</taxon>
        <taxon>Tylenchina</taxon>
        <taxon>Tylenchomorpha</taxon>
        <taxon>Sphaerularioidea</taxon>
        <taxon>Anguinidae</taxon>
        <taxon>Anguininae</taxon>
        <taxon>Ditylenchus</taxon>
    </lineage>
</organism>
<dbReference type="InterPro" id="IPR019317">
    <property type="entry name" value="BRI3"/>
</dbReference>
<dbReference type="Pfam" id="PF10164">
    <property type="entry name" value="BRI3"/>
    <property type="match status" value="1"/>
</dbReference>
<dbReference type="WBParaSite" id="jg13710">
    <property type="protein sequence ID" value="jg13710"/>
    <property type="gene ID" value="jg13710"/>
</dbReference>
<keyword evidence="2" id="KW-1185">Reference proteome</keyword>
<feature type="transmembrane region" description="Helical" evidence="1">
    <location>
        <begin position="15"/>
        <end position="35"/>
    </location>
</feature>
<evidence type="ECO:0000313" key="2">
    <source>
        <dbReference type="Proteomes" id="UP000887574"/>
    </source>
</evidence>
<evidence type="ECO:0000256" key="1">
    <source>
        <dbReference type="SAM" id="Phobius"/>
    </source>
</evidence>
<proteinExistence type="predicted"/>
<reference evidence="3" key="1">
    <citation type="submission" date="2022-11" db="UniProtKB">
        <authorList>
            <consortium name="WormBaseParasite"/>
        </authorList>
    </citation>
    <scope>IDENTIFICATION</scope>
</reference>
<accession>A0A915CYT5</accession>
<keyword evidence="1" id="KW-1133">Transmembrane helix</keyword>
<dbReference type="Proteomes" id="UP000887574">
    <property type="component" value="Unplaced"/>
</dbReference>